<dbReference type="Pfam" id="PF05721">
    <property type="entry name" value="PhyH"/>
    <property type="match status" value="1"/>
</dbReference>
<organism evidence="1 2">
    <name type="scientific">Paraglaciecola algarum</name>
    <dbReference type="NCBI Taxonomy" id="3050085"/>
    <lineage>
        <taxon>Bacteria</taxon>
        <taxon>Pseudomonadati</taxon>
        <taxon>Pseudomonadota</taxon>
        <taxon>Gammaproteobacteria</taxon>
        <taxon>Alteromonadales</taxon>
        <taxon>Alteromonadaceae</taxon>
        <taxon>Paraglaciecola</taxon>
    </lineage>
</organism>
<dbReference type="SUPFAM" id="SSF51197">
    <property type="entry name" value="Clavaminate synthase-like"/>
    <property type="match status" value="1"/>
</dbReference>
<dbReference type="GO" id="GO:0051213">
    <property type="term" value="F:dioxygenase activity"/>
    <property type="evidence" value="ECO:0007669"/>
    <property type="project" value="UniProtKB-KW"/>
</dbReference>
<proteinExistence type="predicted"/>
<dbReference type="RefSeq" id="WP_235312582.1">
    <property type="nucleotide sequence ID" value="NZ_JAKGAS010000005.1"/>
</dbReference>
<reference evidence="1 2" key="1">
    <citation type="submission" date="2022-01" db="EMBL/GenBank/DDBJ databases">
        <title>Paraglaciecola sp. G1-23.</title>
        <authorList>
            <person name="Jin M.S."/>
            <person name="Han D.M."/>
            <person name="Kim H.M."/>
            <person name="Jeon C.O."/>
        </authorList>
    </citation>
    <scope>NUCLEOTIDE SEQUENCE [LARGE SCALE GENOMIC DNA]</scope>
    <source>
        <strain evidence="1 2">G1-23</strain>
    </source>
</reference>
<accession>A0ABS9D6W8</accession>
<keyword evidence="1" id="KW-0560">Oxidoreductase</keyword>
<dbReference type="InterPro" id="IPR008775">
    <property type="entry name" value="Phytyl_CoA_dOase-like"/>
</dbReference>
<dbReference type="EMBL" id="JAKGAS010000005">
    <property type="protein sequence ID" value="MCF2948650.1"/>
    <property type="molecule type" value="Genomic_DNA"/>
</dbReference>
<dbReference type="Gene3D" id="2.60.120.620">
    <property type="entry name" value="q2cbj1_9rhob like domain"/>
    <property type="match status" value="1"/>
</dbReference>
<keyword evidence="1" id="KW-0223">Dioxygenase</keyword>
<dbReference type="PANTHER" id="PTHR31630:SF6">
    <property type="entry name" value="PHYTANOYL-COA DIOXYGENASE-RELATED"/>
    <property type="match status" value="1"/>
</dbReference>
<comment type="caution">
    <text evidence="1">The sequence shown here is derived from an EMBL/GenBank/DDBJ whole genome shotgun (WGS) entry which is preliminary data.</text>
</comment>
<dbReference type="Proteomes" id="UP001521137">
    <property type="component" value="Unassembled WGS sequence"/>
</dbReference>
<name>A0ABS9D6W8_9ALTE</name>
<evidence type="ECO:0000313" key="1">
    <source>
        <dbReference type="EMBL" id="MCF2948650.1"/>
    </source>
</evidence>
<dbReference type="PANTHER" id="PTHR31630">
    <property type="entry name" value="PHYTANOYL-COA DIOXYGENASE-RELATED-RELATED"/>
    <property type="match status" value="1"/>
</dbReference>
<gene>
    <name evidence="1" type="ORF">L0668_11075</name>
</gene>
<sequence length="339" mass="38252">MSKRLELCLKTDIGDLGVMQLKRLWSSILMQRAGITLPSNLDKHINQVVLSALGLGLHQTMQYLFTNAPQFDVFESWIIKTCGRPGPLIVNRLNALVAATEYPNNVKQWLSDIESTDSVFSKEDLLHWNKYGYVVLHDAISESACLESEKAIWDFIGANPQDKATWYNTNAHGIMVELIQHPVLDKNRQSLRIHKAFSQLWETTDLWVTADRCGFHPPQSESYPFPGPDLHWDLDFNEPLGFGTQGILYLTDTHAEQGALTLVPGFHHCLNDWLNTLDAKQDPQKQDLHKLGSVPVAGKAGDLIIWHSFLPHGSRPNLANKPRIVQYLNMLPSIENMSG</sequence>
<evidence type="ECO:0000313" key="2">
    <source>
        <dbReference type="Proteomes" id="UP001521137"/>
    </source>
</evidence>
<keyword evidence="2" id="KW-1185">Reference proteome</keyword>
<protein>
    <submittedName>
        <fullName evidence="1">Phytanoyl-CoA dioxygenase family protein</fullName>
    </submittedName>
</protein>